<dbReference type="InterPro" id="IPR002933">
    <property type="entry name" value="Peptidase_M20"/>
</dbReference>
<reference evidence="3 4" key="1">
    <citation type="submission" date="2022-10" db="EMBL/GenBank/DDBJ databases">
        <title>Alteromonas sp. chi3 Genome sequencing.</title>
        <authorList>
            <person name="Park S."/>
        </authorList>
    </citation>
    <scope>NUCLEOTIDE SEQUENCE [LARGE SCALE GENOMIC DNA]</scope>
    <source>
        <strain evidence="4">chi3</strain>
    </source>
</reference>
<organism evidence="3 4">
    <name type="scientific">Alteromonas gilva</name>
    <dbReference type="NCBI Taxonomy" id="2987522"/>
    <lineage>
        <taxon>Bacteria</taxon>
        <taxon>Pseudomonadati</taxon>
        <taxon>Pseudomonadota</taxon>
        <taxon>Gammaproteobacteria</taxon>
        <taxon>Alteromonadales</taxon>
        <taxon>Alteromonadaceae</taxon>
        <taxon>Alteromonas/Salinimonas group</taxon>
        <taxon>Alteromonas</taxon>
    </lineage>
</organism>
<protein>
    <submittedName>
        <fullName evidence="3">Amidohydrolase</fullName>
    </submittedName>
</protein>
<evidence type="ECO:0000313" key="4">
    <source>
        <dbReference type="Proteomes" id="UP001218788"/>
    </source>
</evidence>
<dbReference type="Gene3D" id="3.40.630.10">
    <property type="entry name" value="Zn peptidases"/>
    <property type="match status" value="2"/>
</dbReference>
<dbReference type="EMBL" id="JAQQXP010000001">
    <property type="protein sequence ID" value="MDC8830601.1"/>
    <property type="molecule type" value="Genomic_DNA"/>
</dbReference>
<comment type="caution">
    <text evidence="3">The sequence shown here is derived from an EMBL/GenBank/DDBJ whole genome shotgun (WGS) entry which is preliminary data.</text>
</comment>
<accession>A0ABT5L2H9</accession>
<dbReference type="NCBIfam" id="TIGR01891">
    <property type="entry name" value="amidohydrolases"/>
    <property type="match status" value="1"/>
</dbReference>
<feature type="signal peptide" evidence="2">
    <location>
        <begin position="1"/>
        <end position="32"/>
    </location>
</feature>
<keyword evidence="2" id="KW-0732">Signal</keyword>
<dbReference type="SUPFAM" id="SSF53187">
    <property type="entry name" value="Zn-dependent exopeptidases"/>
    <property type="match status" value="1"/>
</dbReference>
<keyword evidence="1" id="KW-0378">Hydrolase</keyword>
<feature type="chain" id="PRO_5045958886" evidence="2">
    <location>
        <begin position="33"/>
        <end position="446"/>
    </location>
</feature>
<gene>
    <name evidence="3" type="ORF">OIK42_07490</name>
</gene>
<name>A0ABT5L2H9_9ALTE</name>
<dbReference type="InterPro" id="IPR017439">
    <property type="entry name" value="Amidohydrolase"/>
</dbReference>
<proteinExistence type="predicted"/>
<dbReference type="RefSeq" id="WP_273639523.1">
    <property type="nucleotide sequence ID" value="NZ_JAQQXP010000001.1"/>
</dbReference>
<evidence type="ECO:0000256" key="2">
    <source>
        <dbReference type="SAM" id="SignalP"/>
    </source>
</evidence>
<sequence length="446" mass="48117">MPNSNYVHRFSALHSLKCLAMLALMVSMNTLAAKSDNLHSSIAQHATEINDELISLRRDLHQHPELSGNELRTEKMIAEYLRALGLDVITGIGGHSVVAKLDTGKAGKHIGWRADIDAIAVKSHNDLPFSSVNKGVGHHCGHDVHTAIALGMANVLASLKESLSGTYVFVFQPAEEDFSGAKSMITAGVFDTISLDEFYAAHISPMPSGVVASKPGYLYADYKQVNLTFDALANNEALIATAKQTILDLQTVAADSPIWDTKNLMDPQIGLGHPQTVFQNYRTVDNYFKVEHNGSTVTVSGFVSSSNPGLMEAVIPALSSAIAQTDFASNLQAITFNSEQVGFSTERPNINNHPQLTRRSLNTLSELYPEAAIPLYGVVPDGRGDDFASFQQQVPGTYFFLGGSDFSKGIIAMPHADNFRVDESTIGKGVKYFSSLLAERAAAASD</sequence>
<keyword evidence="4" id="KW-1185">Reference proteome</keyword>
<dbReference type="Proteomes" id="UP001218788">
    <property type="component" value="Unassembled WGS sequence"/>
</dbReference>
<dbReference type="Pfam" id="PF01546">
    <property type="entry name" value="Peptidase_M20"/>
    <property type="match status" value="1"/>
</dbReference>
<evidence type="ECO:0000256" key="1">
    <source>
        <dbReference type="ARBA" id="ARBA00022801"/>
    </source>
</evidence>
<dbReference type="PIRSF" id="PIRSF005962">
    <property type="entry name" value="Pept_M20D_amidohydro"/>
    <property type="match status" value="1"/>
</dbReference>
<dbReference type="PANTHER" id="PTHR11014">
    <property type="entry name" value="PEPTIDASE M20 FAMILY MEMBER"/>
    <property type="match status" value="1"/>
</dbReference>
<evidence type="ECO:0000313" key="3">
    <source>
        <dbReference type="EMBL" id="MDC8830601.1"/>
    </source>
</evidence>
<dbReference type="PANTHER" id="PTHR11014:SF63">
    <property type="entry name" value="METALLOPEPTIDASE, PUTATIVE (AFU_ORTHOLOGUE AFUA_6G09600)-RELATED"/>
    <property type="match status" value="1"/>
</dbReference>